<keyword evidence="1" id="KW-0812">Transmembrane</keyword>
<proteinExistence type="predicted"/>
<dbReference type="Proteomes" id="UP000320455">
    <property type="component" value="Unassembled WGS sequence"/>
</dbReference>
<keyword evidence="1" id="KW-0472">Membrane</keyword>
<comment type="caution">
    <text evidence="2">The sequence shown here is derived from an EMBL/GenBank/DDBJ whole genome shotgun (WGS) entry which is preliminary data.</text>
</comment>
<protein>
    <submittedName>
        <fullName evidence="2">Uncharacterized protein</fullName>
    </submittedName>
</protein>
<dbReference type="RefSeq" id="WP_146092215.1">
    <property type="nucleotide sequence ID" value="NZ_JAUPCI020000003.1"/>
</dbReference>
<sequence length="184" mass="19716">MRLAASVTQIGFFSSLNSCGCRRFRQPHFTGGNRIPLRGVFMLDAFGSTSTHPIEGDTIMQSMSGKKIRSLYVVALLTAPFLASAQAVVQHGVPSQILSVASPIRSLSFLPDGAQSSCYPVYPGRSVAGPILNTALHYQAIASSVPCNQPIKVTDSSVSFQPTVDQHRLIFGIDGSGRLHLQAR</sequence>
<name>A0ABD7SFK8_XANVA</name>
<gene>
    <name evidence="2" type="ORF">FQK01_01495</name>
</gene>
<evidence type="ECO:0000313" key="2">
    <source>
        <dbReference type="EMBL" id="TWQ56909.1"/>
    </source>
</evidence>
<evidence type="ECO:0000256" key="1">
    <source>
        <dbReference type="SAM" id="Phobius"/>
    </source>
</evidence>
<evidence type="ECO:0000313" key="3">
    <source>
        <dbReference type="Proteomes" id="UP000320455"/>
    </source>
</evidence>
<organism evidence="2 3">
    <name type="scientific">Xanthomonas vasicola</name>
    <dbReference type="NCBI Taxonomy" id="56459"/>
    <lineage>
        <taxon>Bacteria</taxon>
        <taxon>Pseudomonadati</taxon>
        <taxon>Pseudomonadota</taxon>
        <taxon>Gammaproteobacteria</taxon>
        <taxon>Lysobacterales</taxon>
        <taxon>Lysobacteraceae</taxon>
        <taxon>Xanthomonas</taxon>
    </lineage>
</organism>
<dbReference type="AlphaFoldDB" id="A0ABD7SFK8"/>
<accession>A0ABD7SFK8</accession>
<reference evidence="3" key="1">
    <citation type="journal article" date="2020" name="Phytopathology">
        <title>Genomic acquisitions in emerging populations of Xanthomonas vasicola pv. vasculorum infecting corn in the U.S. and Argentina.</title>
        <authorList>
            <person name="Perez-Quintero A.L."/>
        </authorList>
    </citation>
    <scope>NUCLEOTIDE SEQUENCE [LARGE SCALE GENOMIC DNA]</scope>
    <source>
        <strain evidence="3">Xvh-L</strain>
    </source>
</reference>
<keyword evidence="3" id="KW-1185">Reference proteome</keyword>
<feature type="transmembrane region" description="Helical" evidence="1">
    <location>
        <begin position="70"/>
        <end position="89"/>
    </location>
</feature>
<dbReference type="EMBL" id="VOCK01000002">
    <property type="protein sequence ID" value="TWQ56909.1"/>
    <property type="molecule type" value="Genomic_DNA"/>
</dbReference>
<keyword evidence="1" id="KW-1133">Transmembrane helix</keyword>